<dbReference type="PANTHER" id="PTHR13847">
    <property type="entry name" value="SARCOSINE DEHYDROGENASE-RELATED"/>
    <property type="match status" value="1"/>
</dbReference>
<evidence type="ECO:0000259" key="2">
    <source>
        <dbReference type="Pfam" id="PF01266"/>
    </source>
</evidence>
<dbReference type="InterPro" id="IPR006076">
    <property type="entry name" value="FAD-dep_OxRdtase"/>
</dbReference>
<dbReference type="RefSeq" id="WP_283486649.1">
    <property type="nucleotide sequence ID" value="NZ_CP125947.1"/>
</dbReference>
<keyword evidence="4" id="KW-1185">Reference proteome</keyword>
<keyword evidence="1 3" id="KW-0560">Oxidoreductase</keyword>
<dbReference type="Gene3D" id="3.50.50.60">
    <property type="entry name" value="FAD/NAD(P)-binding domain"/>
    <property type="match status" value="1"/>
</dbReference>
<dbReference type="GO" id="GO:0016491">
    <property type="term" value="F:oxidoreductase activity"/>
    <property type="evidence" value="ECO:0007669"/>
    <property type="project" value="UniProtKB-KW"/>
</dbReference>
<protein>
    <submittedName>
        <fullName evidence="3">FAD-dependent oxidoreductase</fullName>
        <ecNumber evidence="3">1.-.-.-</ecNumber>
    </submittedName>
</protein>
<dbReference type="EC" id="1.-.-.-" evidence="3"/>
<dbReference type="Gene3D" id="3.30.9.10">
    <property type="entry name" value="D-Amino Acid Oxidase, subunit A, domain 2"/>
    <property type="match status" value="1"/>
</dbReference>
<organism evidence="3 4">
    <name type="scientific">Comamonas resistens</name>
    <dbReference type="NCBI Taxonomy" id="3046670"/>
    <lineage>
        <taxon>Bacteria</taxon>
        <taxon>Pseudomonadati</taxon>
        <taxon>Pseudomonadota</taxon>
        <taxon>Betaproteobacteria</taxon>
        <taxon>Burkholderiales</taxon>
        <taxon>Comamonadaceae</taxon>
        <taxon>Comamonas</taxon>
    </lineage>
</organism>
<dbReference type="Proteomes" id="UP001240697">
    <property type="component" value="Chromosome"/>
</dbReference>
<accession>A0ABY8SR59</accession>
<dbReference type="EMBL" id="CP125947">
    <property type="protein sequence ID" value="WHS65547.1"/>
    <property type="molecule type" value="Genomic_DNA"/>
</dbReference>
<evidence type="ECO:0000256" key="1">
    <source>
        <dbReference type="ARBA" id="ARBA00023002"/>
    </source>
</evidence>
<feature type="domain" description="FAD dependent oxidoreductase" evidence="2">
    <location>
        <begin position="21"/>
        <end position="366"/>
    </location>
</feature>
<gene>
    <name evidence="3" type="ORF">QMY55_24345</name>
</gene>
<name>A0ABY8SR59_9BURK</name>
<dbReference type="SUPFAM" id="SSF51905">
    <property type="entry name" value="FAD/NAD(P)-binding domain"/>
    <property type="match status" value="1"/>
</dbReference>
<sequence>MQVMDTAKTTPLDTPANPVWDFVIIGAGMAGASTAWQLAQSGGATPPSVLVLERESQPGYHTTGRSAALFEEHYGPAQVQALTRASRAFYDAPPTGFAEAAILTPRGVLYVGTAEQKELVDAAYAEALIHSPQAQRLDAAQLKDLVPCLNTEVLVDGFLDGGARDIDVHGLHQGFIRGLRQRGGDLWCNAEVEAITRVNDSWHIALPQGLSIRARTIINAAGAWVDQIAAMVGAAPIGIVPKRRSAFTFPAPAGMDTTHWPAIISADENWYIKPDAGQLLGSPANADPVPPHDVVPEELDIATGIYHIEEATTLQIRRPSHTWAGLRSFVADGELVIGWDASPTPVAGFFWVAAQGGYGIQSAAGYSLLARNLLLGEPLDTALAEQKVDVGTLSPARCQRSL</sequence>
<proteinExistence type="predicted"/>
<dbReference type="PANTHER" id="PTHR13847:SF287">
    <property type="entry name" value="FAD-DEPENDENT OXIDOREDUCTASE DOMAIN-CONTAINING PROTEIN 1"/>
    <property type="match status" value="1"/>
</dbReference>
<dbReference type="InterPro" id="IPR036188">
    <property type="entry name" value="FAD/NAD-bd_sf"/>
</dbReference>
<evidence type="ECO:0000313" key="4">
    <source>
        <dbReference type="Proteomes" id="UP001240697"/>
    </source>
</evidence>
<reference evidence="3 4" key="1">
    <citation type="submission" date="2023-05" db="EMBL/GenBank/DDBJ databases">
        <authorList>
            <person name="Yin Y."/>
            <person name="Lu Z."/>
        </authorList>
    </citation>
    <scope>NUCLEOTIDE SEQUENCE [LARGE SCALE GENOMIC DNA]</scope>
    <source>
        <strain evidence="3 4">ZM22</strain>
    </source>
</reference>
<dbReference type="Pfam" id="PF01266">
    <property type="entry name" value="DAO"/>
    <property type="match status" value="1"/>
</dbReference>
<evidence type="ECO:0000313" key="3">
    <source>
        <dbReference type="EMBL" id="WHS65547.1"/>
    </source>
</evidence>